<accession>A0A4Z2FHF9</accession>
<sequence>MEMARRVLVKLSMQPNSTVVEESWRLGKWTSACSPTASCQRQLPGGDAELGSHKATGDVYGHDGLAAALVTHKAFAHQALLYRLGGEKNTLSVHVECAYEIRSSGWFLLSHLG</sequence>
<proteinExistence type="predicted"/>
<gene>
    <name evidence="1" type="ORF">EYF80_049171</name>
</gene>
<name>A0A4Z2FHF9_9TELE</name>
<evidence type="ECO:0000313" key="2">
    <source>
        <dbReference type="Proteomes" id="UP000314294"/>
    </source>
</evidence>
<dbReference type="Proteomes" id="UP000314294">
    <property type="component" value="Unassembled WGS sequence"/>
</dbReference>
<reference evidence="1 2" key="1">
    <citation type="submission" date="2019-03" db="EMBL/GenBank/DDBJ databases">
        <title>First draft genome of Liparis tanakae, snailfish: a comprehensive survey of snailfish specific genes.</title>
        <authorList>
            <person name="Kim W."/>
            <person name="Song I."/>
            <person name="Jeong J.-H."/>
            <person name="Kim D."/>
            <person name="Kim S."/>
            <person name="Ryu S."/>
            <person name="Song J.Y."/>
            <person name="Lee S.K."/>
        </authorList>
    </citation>
    <scope>NUCLEOTIDE SEQUENCE [LARGE SCALE GENOMIC DNA]</scope>
    <source>
        <tissue evidence="1">Muscle</tissue>
    </source>
</reference>
<keyword evidence="2" id="KW-1185">Reference proteome</keyword>
<dbReference type="EMBL" id="SRLO01001170">
    <property type="protein sequence ID" value="TNN40656.1"/>
    <property type="molecule type" value="Genomic_DNA"/>
</dbReference>
<evidence type="ECO:0000313" key="1">
    <source>
        <dbReference type="EMBL" id="TNN40656.1"/>
    </source>
</evidence>
<organism evidence="1 2">
    <name type="scientific">Liparis tanakae</name>
    <name type="common">Tanaka's snailfish</name>
    <dbReference type="NCBI Taxonomy" id="230148"/>
    <lineage>
        <taxon>Eukaryota</taxon>
        <taxon>Metazoa</taxon>
        <taxon>Chordata</taxon>
        <taxon>Craniata</taxon>
        <taxon>Vertebrata</taxon>
        <taxon>Euteleostomi</taxon>
        <taxon>Actinopterygii</taxon>
        <taxon>Neopterygii</taxon>
        <taxon>Teleostei</taxon>
        <taxon>Neoteleostei</taxon>
        <taxon>Acanthomorphata</taxon>
        <taxon>Eupercaria</taxon>
        <taxon>Perciformes</taxon>
        <taxon>Cottioidei</taxon>
        <taxon>Cottales</taxon>
        <taxon>Liparidae</taxon>
        <taxon>Liparis</taxon>
    </lineage>
</organism>
<comment type="caution">
    <text evidence="1">The sequence shown here is derived from an EMBL/GenBank/DDBJ whole genome shotgun (WGS) entry which is preliminary data.</text>
</comment>
<protein>
    <submittedName>
        <fullName evidence="1">Uncharacterized protein</fullName>
    </submittedName>
</protein>
<dbReference type="AlphaFoldDB" id="A0A4Z2FHF9"/>